<dbReference type="STRING" id="693.AKJ17_18135"/>
<dbReference type="AlphaFoldDB" id="A0A0M0HIM2"/>
<dbReference type="PATRIC" id="fig|693.5.peg.3678"/>
<comment type="caution">
    <text evidence="1">The sequence shown here is derived from an EMBL/GenBank/DDBJ whole genome shotgun (WGS) entry which is preliminary data.</text>
</comment>
<protein>
    <recommendedName>
        <fullName evidence="3">DUF4145 domain-containing protein</fullName>
    </recommendedName>
</protein>
<name>A0A0M0HIM2_VIBNE</name>
<gene>
    <name evidence="1" type="ORF">AKJ17_18135</name>
</gene>
<proteinExistence type="predicted"/>
<dbReference type="Proteomes" id="UP000037515">
    <property type="component" value="Unassembled WGS sequence"/>
</dbReference>
<reference evidence="2" key="1">
    <citation type="submission" date="2015-08" db="EMBL/GenBank/DDBJ databases">
        <title>Vibrio galatheae sp. nov., a novel member of the Vibrionaceae family isolated from the Solomon Islands.</title>
        <authorList>
            <person name="Giubergia S."/>
            <person name="Machado H."/>
            <person name="Mateiu R.V."/>
            <person name="Gram L."/>
        </authorList>
    </citation>
    <scope>NUCLEOTIDE SEQUENCE [LARGE SCALE GENOMIC DNA]</scope>
    <source>
        <strain evidence="2">DSM 19584</strain>
    </source>
</reference>
<evidence type="ECO:0000313" key="2">
    <source>
        <dbReference type="Proteomes" id="UP000037515"/>
    </source>
</evidence>
<evidence type="ECO:0008006" key="3">
    <source>
        <dbReference type="Google" id="ProtNLM"/>
    </source>
</evidence>
<dbReference type="EMBL" id="LHPJ01000032">
    <property type="protein sequence ID" value="KOO01876.1"/>
    <property type="molecule type" value="Genomic_DNA"/>
</dbReference>
<accession>A0A0M0HIM2</accession>
<sequence length="212" mass="23809">MFTAQYFKFCGLRCSPLNAALSFNEKTMDYEELKKQGIESFLADEEHNKADRIERFVELNELFGPQGDKLLTGGMQSQLALHEVANSYVNGNYMAVVLLAQAFIEHSLSGEFIMRGQNTIAESSFKKIIDNSLSESIISEGLYVSLEVLRKIRNPYVHAKAGIKSGSLIKKMIDGRFESAELLAKSDALESLSILKAFMEQKVVMWFSEDEA</sequence>
<keyword evidence="2" id="KW-1185">Reference proteome</keyword>
<evidence type="ECO:0000313" key="1">
    <source>
        <dbReference type="EMBL" id="KOO01876.1"/>
    </source>
</evidence>
<organism evidence="1 2">
    <name type="scientific">Vibrio nereis</name>
    <dbReference type="NCBI Taxonomy" id="693"/>
    <lineage>
        <taxon>Bacteria</taxon>
        <taxon>Pseudomonadati</taxon>
        <taxon>Pseudomonadota</taxon>
        <taxon>Gammaproteobacteria</taxon>
        <taxon>Vibrionales</taxon>
        <taxon>Vibrionaceae</taxon>
        <taxon>Vibrio</taxon>
    </lineage>
</organism>